<organism evidence="6 7">
    <name type="scientific">Trichinella nelsoni</name>
    <dbReference type="NCBI Taxonomy" id="6336"/>
    <lineage>
        <taxon>Eukaryota</taxon>
        <taxon>Metazoa</taxon>
        <taxon>Ecdysozoa</taxon>
        <taxon>Nematoda</taxon>
        <taxon>Enoplea</taxon>
        <taxon>Dorylaimia</taxon>
        <taxon>Trichinellida</taxon>
        <taxon>Trichinellidae</taxon>
        <taxon>Trichinella</taxon>
    </lineage>
</organism>
<keyword evidence="7" id="KW-1185">Reference proteome</keyword>
<evidence type="ECO:0008006" key="8">
    <source>
        <dbReference type="Google" id="ProtNLM"/>
    </source>
</evidence>
<dbReference type="SUPFAM" id="SSF57756">
    <property type="entry name" value="Retrovirus zinc finger-like domains"/>
    <property type="match status" value="1"/>
</dbReference>
<dbReference type="GO" id="GO:0008270">
    <property type="term" value="F:zinc ion binding"/>
    <property type="evidence" value="ECO:0007669"/>
    <property type="project" value="UniProtKB-KW"/>
</dbReference>
<evidence type="ECO:0000256" key="3">
    <source>
        <dbReference type="SAM" id="MobiDB-lite"/>
    </source>
</evidence>
<dbReference type="InterPro" id="IPR001995">
    <property type="entry name" value="Peptidase_A2_cat"/>
</dbReference>
<reference evidence="6 7" key="1">
    <citation type="submission" date="2015-01" db="EMBL/GenBank/DDBJ databases">
        <title>Evolution of Trichinella species and genotypes.</title>
        <authorList>
            <person name="Korhonen P.K."/>
            <person name="Edoardo P."/>
            <person name="Giuseppe L.R."/>
            <person name="Gasser R.B."/>
        </authorList>
    </citation>
    <scope>NUCLEOTIDE SEQUENCE [LARGE SCALE GENOMIC DNA]</scope>
    <source>
        <strain evidence="6">ISS37</strain>
    </source>
</reference>
<dbReference type="PROSITE" id="PS50175">
    <property type="entry name" value="ASP_PROT_RETROV"/>
    <property type="match status" value="1"/>
</dbReference>
<dbReference type="GO" id="GO:0004190">
    <property type="term" value="F:aspartic-type endopeptidase activity"/>
    <property type="evidence" value="ECO:0007669"/>
    <property type="project" value="InterPro"/>
</dbReference>
<comment type="caution">
    <text evidence="6">The sequence shown here is derived from an EMBL/GenBank/DDBJ whole genome shotgun (WGS) entry which is preliminary data.</text>
</comment>
<evidence type="ECO:0000259" key="4">
    <source>
        <dbReference type="PROSITE" id="PS50158"/>
    </source>
</evidence>
<evidence type="ECO:0000256" key="1">
    <source>
        <dbReference type="ARBA" id="ARBA00022801"/>
    </source>
</evidence>
<evidence type="ECO:0000313" key="6">
    <source>
        <dbReference type="EMBL" id="KRX23841.1"/>
    </source>
</evidence>
<dbReference type="InterPro" id="IPR036875">
    <property type="entry name" value="Znf_CCHC_sf"/>
</dbReference>
<keyword evidence="1" id="KW-0378">Hydrolase</keyword>
<evidence type="ECO:0000313" key="7">
    <source>
        <dbReference type="Proteomes" id="UP000054630"/>
    </source>
</evidence>
<keyword evidence="2" id="KW-0862">Zinc</keyword>
<dbReference type="InterPro" id="IPR001878">
    <property type="entry name" value="Znf_CCHC"/>
</dbReference>
<gene>
    <name evidence="6" type="ORF">T07_13064</name>
</gene>
<sequence>MTLLEKEPMTMDEARRIALKAVEIEEASRNMDELTGAIDWLICRLDDCLPTPARPALTPDVYQRRHQATIEARLERLERTSARPARTGTGCFNCGSLDHLRRNCPQLRPRTRPAGAQRSGSTDRRLLAMTELKTGCSPLVAGKLNGLKIPLLLDSGAVVSVVSESTWRSATKGQPNRTAEGSILSGDG</sequence>
<evidence type="ECO:0000259" key="5">
    <source>
        <dbReference type="PROSITE" id="PS50175"/>
    </source>
</evidence>
<feature type="domain" description="Peptidase A2" evidence="5">
    <location>
        <begin position="149"/>
        <end position="188"/>
    </location>
</feature>
<keyword evidence="2" id="KW-0863">Zinc-finger</keyword>
<dbReference type="Proteomes" id="UP000054630">
    <property type="component" value="Unassembled WGS sequence"/>
</dbReference>
<feature type="domain" description="CCHC-type" evidence="4">
    <location>
        <begin position="91"/>
        <end position="106"/>
    </location>
</feature>
<dbReference type="GO" id="GO:0006508">
    <property type="term" value="P:proteolysis"/>
    <property type="evidence" value="ECO:0007669"/>
    <property type="project" value="InterPro"/>
</dbReference>
<feature type="compositionally biased region" description="Polar residues" evidence="3">
    <location>
        <begin position="167"/>
        <end position="179"/>
    </location>
</feature>
<accession>A0A0V0SAT5</accession>
<dbReference type="SUPFAM" id="SSF50630">
    <property type="entry name" value="Acid proteases"/>
    <property type="match status" value="1"/>
</dbReference>
<evidence type="ECO:0000256" key="2">
    <source>
        <dbReference type="PROSITE-ProRule" id="PRU00047"/>
    </source>
</evidence>
<dbReference type="Pfam" id="PF00098">
    <property type="entry name" value="zf-CCHC"/>
    <property type="match status" value="1"/>
</dbReference>
<dbReference type="Gene3D" id="4.10.60.10">
    <property type="entry name" value="Zinc finger, CCHC-type"/>
    <property type="match status" value="1"/>
</dbReference>
<name>A0A0V0SAT5_9BILA</name>
<dbReference type="EMBL" id="JYDL01000021">
    <property type="protein sequence ID" value="KRX23841.1"/>
    <property type="molecule type" value="Genomic_DNA"/>
</dbReference>
<feature type="region of interest" description="Disordered" evidence="3">
    <location>
        <begin position="167"/>
        <end position="188"/>
    </location>
</feature>
<dbReference type="SMART" id="SM00343">
    <property type="entry name" value="ZnF_C2HC"/>
    <property type="match status" value="1"/>
</dbReference>
<dbReference type="InterPro" id="IPR021109">
    <property type="entry name" value="Peptidase_aspartic_dom_sf"/>
</dbReference>
<dbReference type="AlphaFoldDB" id="A0A0V0SAT5"/>
<dbReference type="OrthoDB" id="6436321at2759"/>
<dbReference type="GO" id="GO:0019899">
    <property type="term" value="F:enzyme binding"/>
    <property type="evidence" value="ECO:0007669"/>
    <property type="project" value="UniProtKB-ARBA"/>
</dbReference>
<proteinExistence type="predicted"/>
<dbReference type="PROSITE" id="PS50158">
    <property type="entry name" value="ZF_CCHC"/>
    <property type="match status" value="1"/>
</dbReference>
<dbReference type="Gene3D" id="2.40.70.10">
    <property type="entry name" value="Acid Proteases"/>
    <property type="match status" value="1"/>
</dbReference>
<dbReference type="GO" id="GO:0003676">
    <property type="term" value="F:nucleic acid binding"/>
    <property type="evidence" value="ECO:0007669"/>
    <property type="project" value="InterPro"/>
</dbReference>
<keyword evidence="2" id="KW-0479">Metal-binding</keyword>
<protein>
    <recommendedName>
        <fullName evidence="8">CCHC-type domain-containing protein</fullName>
    </recommendedName>
</protein>